<accession>A0ABR2U1N0</accession>
<evidence type="ECO:0000313" key="2">
    <source>
        <dbReference type="EMBL" id="KAK9043633.1"/>
    </source>
</evidence>
<comment type="caution">
    <text evidence="2">The sequence shown here is derived from an EMBL/GenBank/DDBJ whole genome shotgun (WGS) entry which is preliminary data.</text>
</comment>
<dbReference type="PANTHER" id="PTHR34023">
    <property type="entry name" value="RNASE H DOMAIN-CONTAINING PROTEIN"/>
    <property type="match status" value="1"/>
</dbReference>
<name>A0ABR2U1N0_9ROSI</name>
<feature type="domain" description="RNase H type-1" evidence="1">
    <location>
        <begin position="1"/>
        <end position="70"/>
    </location>
</feature>
<keyword evidence="3" id="KW-1185">Reference proteome</keyword>
<evidence type="ECO:0000313" key="3">
    <source>
        <dbReference type="Proteomes" id="UP001396334"/>
    </source>
</evidence>
<reference evidence="2 3" key="1">
    <citation type="journal article" date="2024" name="G3 (Bethesda)">
        <title>Genome assembly of Hibiscus sabdariffa L. provides insights into metabolisms of medicinal natural products.</title>
        <authorList>
            <person name="Kim T."/>
        </authorList>
    </citation>
    <scope>NUCLEOTIDE SEQUENCE [LARGE SCALE GENOMIC DNA]</scope>
    <source>
        <strain evidence="2">TK-2024</strain>
        <tissue evidence="2">Old leaves</tissue>
    </source>
</reference>
<gene>
    <name evidence="2" type="ORF">V6N11_071968</name>
</gene>
<dbReference type="InterPro" id="IPR044730">
    <property type="entry name" value="RNase_H-like_dom_plant"/>
</dbReference>
<organism evidence="2 3">
    <name type="scientific">Hibiscus sabdariffa</name>
    <name type="common">roselle</name>
    <dbReference type="NCBI Taxonomy" id="183260"/>
    <lineage>
        <taxon>Eukaryota</taxon>
        <taxon>Viridiplantae</taxon>
        <taxon>Streptophyta</taxon>
        <taxon>Embryophyta</taxon>
        <taxon>Tracheophyta</taxon>
        <taxon>Spermatophyta</taxon>
        <taxon>Magnoliopsida</taxon>
        <taxon>eudicotyledons</taxon>
        <taxon>Gunneridae</taxon>
        <taxon>Pentapetalae</taxon>
        <taxon>rosids</taxon>
        <taxon>malvids</taxon>
        <taxon>Malvales</taxon>
        <taxon>Malvaceae</taxon>
        <taxon>Malvoideae</taxon>
        <taxon>Hibiscus</taxon>
    </lineage>
</organism>
<protein>
    <recommendedName>
        <fullName evidence="1">RNase H type-1 domain-containing protein</fullName>
    </recommendedName>
</protein>
<dbReference type="Pfam" id="PF13456">
    <property type="entry name" value="RVT_3"/>
    <property type="match status" value="1"/>
</dbReference>
<evidence type="ECO:0000259" key="1">
    <source>
        <dbReference type="Pfam" id="PF13456"/>
    </source>
</evidence>
<dbReference type="EMBL" id="JBBPBN010000003">
    <property type="protein sequence ID" value="KAK9043633.1"/>
    <property type="molecule type" value="Genomic_DNA"/>
</dbReference>
<proteinExistence type="predicted"/>
<sequence length="99" mass="11279">MSLAYELGYMHLVVESGSLDAINLTKDLRVKQNSPIIVLYIHESCGQPWEVWFSHIRREGNVLVDRLTKLAYMDKFDLVAFTQPPLKVHPFLFGDGSDG</sequence>
<dbReference type="CDD" id="cd06222">
    <property type="entry name" value="RNase_H_like"/>
    <property type="match status" value="1"/>
</dbReference>
<dbReference type="Proteomes" id="UP001396334">
    <property type="component" value="Unassembled WGS sequence"/>
</dbReference>
<dbReference type="InterPro" id="IPR002156">
    <property type="entry name" value="RNaseH_domain"/>
</dbReference>
<dbReference type="PANTHER" id="PTHR34023:SF4">
    <property type="entry name" value="RNASE H TYPE-1 DOMAIN-CONTAINING PROTEIN"/>
    <property type="match status" value="1"/>
</dbReference>